<comment type="subcellular location">
    <subcellularLocation>
        <location evidence="1">Cytoplasm</location>
    </subcellularLocation>
</comment>
<evidence type="ECO:0000256" key="4">
    <source>
        <dbReference type="ARBA" id="ARBA00023015"/>
    </source>
</evidence>
<dbReference type="InterPro" id="IPR001867">
    <property type="entry name" value="OmpR/PhoB-type_DNA-bd"/>
</dbReference>
<evidence type="ECO:0000256" key="5">
    <source>
        <dbReference type="ARBA" id="ARBA00023125"/>
    </source>
</evidence>
<dbReference type="Pfam" id="PF00486">
    <property type="entry name" value="Trans_reg_C"/>
    <property type="match status" value="1"/>
</dbReference>
<dbReference type="PANTHER" id="PTHR48111">
    <property type="entry name" value="REGULATOR OF RPOS"/>
    <property type="match status" value="1"/>
</dbReference>
<dbReference type="CDD" id="cd00383">
    <property type="entry name" value="trans_reg_C"/>
    <property type="match status" value="1"/>
</dbReference>
<dbReference type="AlphaFoldDB" id="A0A1X7GAB6"/>
<dbReference type="FunFam" id="1.10.10.10:FF:000018">
    <property type="entry name" value="DNA-binding response regulator ResD"/>
    <property type="match status" value="1"/>
</dbReference>
<evidence type="ECO:0000256" key="7">
    <source>
        <dbReference type="PROSITE-ProRule" id="PRU01091"/>
    </source>
</evidence>
<dbReference type="GO" id="GO:0006355">
    <property type="term" value="P:regulation of DNA-templated transcription"/>
    <property type="evidence" value="ECO:0007669"/>
    <property type="project" value="InterPro"/>
</dbReference>
<organism evidence="9 10">
    <name type="scientific">Paenibacillus uliginis N3/975</name>
    <dbReference type="NCBI Taxonomy" id="1313296"/>
    <lineage>
        <taxon>Bacteria</taxon>
        <taxon>Bacillati</taxon>
        <taxon>Bacillota</taxon>
        <taxon>Bacilli</taxon>
        <taxon>Bacillales</taxon>
        <taxon>Paenibacillaceae</taxon>
        <taxon>Paenibacillus</taxon>
    </lineage>
</organism>
<dbReference type="GO" id="GO:0000156">
    <property type="term" value="F:phosphorelay response regulator activity"/>
    <property type="evidence" value="ECO:0007669"/>
    <property type="project" value="TreeGrafter"/>
</dbReference>
<dbReference type="SMART" id="SM00862">
    <property type="entry name" value="Trans_reg_C"/>
    <property type="match status" value="1"/>
</dbReference>
<dbReference type="PROSITE" id="PS51755">
    <property type="entry name" value="OMPR_PHOB"/>
    <property type="match status" value="1"/>
</dbReference>
<keyword evidence="3" id="KW-0902">Two-component regulatory system</keyword>
<dbReference type="STRING" id="1313296.SAMN05661091_0235"/>
<keyword evidence="2" id="KW-0597">Phosphoprotein</keyword>
<keyword evidence="6" id="KW-0804">Transcription</keyword>
<accession>A0A1X7GAB6</accession>
<dbReference type="GO" id="GO:0032993">
    <property type="term" value="C:protein-DNA complex"/>
    <property type="evidence" value="ECO:0007669"/>
    <property type="project" value="TreeGrafter"/>
</dbReference>
<name>A0A1X7GAB6_9BACL</name>
<dbReference type="PANTHER" id="PTHR48111:SF40">
    <property type="entry name" value="PHOSPHATE REGULON TRANSCRIPTIONAL REGULATORY PROTEIN PHOB"/>
    <property type="match status" value="1"/>
</dbReference>
<dbReference type="GO" id="GO:0000976">
    <property type="term" value="F:transcription cis-regulatory region binding"/>
    <property type="evidence" value="ECO:0007669"/>
    <property type="project" value="TreeGrafter"/>
</dbReference>
<dbReference type="SUPFAM" id="SSF46894">
    <property type="entry name" value="C-terminal effector domain of the bipartite response regulators"/>
    <property type="match status" value="1"/>
</dbReference>
<dbReference type="InterPro" id="IPR039420">
    <property type="entry name" value="WalR-like"/>
</dbReference>
<keyword evidence="10" id="KW-1185">Reference proteome</keyword>
<dbReference type="GO" id="GO:0005829">
    <property type="term" value="C:cytosol"/>
    <property type="evidence" value="ECO:0007669"/>
    <property type="project" value="TreeGrafter"/>
</dbReference>
<reference evidence="9 10" key="1">
    <citation type="submission" date="2017-04" db="EMBL/GenBank/DDBJ databases">
        <authorList>
            <person name="Afonso C.L."/>
            <person name="Miller P.J."/>
            <person name="Scott M.A."/>
            <person name="Spackman E."/>
            <person name="Goraichik I."/>
            <person name="Dimitrov K.M."/>
            <person name="Suarez D.L."/>
            <person name="Swayne D.E."/>
        </authorList>
    </citation>
    <scope>NUCLEOTIDE SEQUENCE [LARGE SCALE GENOMIC DNA]</scope>
    <source>
        <strain evidence="9 10">N3/975</strain>
    </source>
</reference>
<evidence type="ECO:0000313" key="10">
    <source>
        <dbReference type="Proteomes" id="UP000192940"/>
    </source>
</evidence>
<keyword evidence="4" id="KW-0805">Transcription regulation</keyword>
<proteinExistence type="predicted"/>
<dbReference type="InterPro" id="IPR036388">
    <property type="entry name" value="WH-like_DNA-bd_sf"/>
</dbReference>
<dbReference type="EMBL" id="LT840184">
    <property type="protein sequence ID" value="SMF66233.1"/>
    <property type="molecule type" value="Genomic_DNA"/>
</dbReference>
<feature type="domain" description="OmpR/PhoB-type" evidence="8">
    <location>
        <begin position="177"/>
        <end position="276"/>
    </location>
</feature>
<dbReference type="InterPro" id="IPR016032">
    <property type="entry name" value="Sig_transdc_resp-reg_C-effctor"/>
</dbReference>
<evidence type="ECO:0000256" key="6">
    <source>
        <dbReference type="ARBA" id="ARBA00023163"/>
    </source>
</evidence>
<dbReference type="Gene3D" id="1.10.10.10">
    <property type="entry name" value="Winged helix-like DNA-binding domain superfamily/Winged helix DNA-binding domain"/>
    <property type="match status" value="1"/>
</dbReference>
<evidence type="ECO:0000256" key="1">
    <source>
        <dbReference type="ARBA" id="ARBA00004496"/>
    </source>
</evidence>
<evidence type="ECO:0000259" key="8">
    <source>
        <dbReference type="PROSITE" id="PS51755"/>
    </source>
</evidence>
<keyword evidence="5 7" id="KW-0238">DNA-binding</keyword>
<protein>
    <submittedName>
        <fullName evidence="9">Two-component system, OmpR family, alkaline phosphatase synthesis response regulator PhoP</fullName>
    </submittedName>
</protein>
<dbReference type="Proteomes" id="UP000192940">
    <property type="component" value="Chromosome I"/>
</dbReference>
<evidence type="ECO:0000256" key="2">
    <source>
        <dbReference type="ARBA" id="ARBA00022553"/>
    </source>
</evidence>
<gene>
    <name evidence="9" type="ORF">SAMN05661091_0235</name>
</gene>
<feature type="DNA-binding region" description="OmpR/PhoB-type" evidence="7">
    <location>
        <begin position="177"/>
        <end position="276"/>
    </location>
</feature>
<evidence type="ECO:0000313" key="9">
    <source>
        <dbReference type="EMBL" id="SMF66233.1"/>
    </source>
</evidence>
<evidence type="ECO:0000256" key="3">
    <source>
        <dbReference type="ARBA" id="ARBA00023012"/>
    </source>
</evidence>
<sequence length="276" mass="31327">MSNQAEQIIEGSNDIYSMKGWQASNPYGRPVPEEPTGETCPVSLYRAAMISRSPGRVHELVRTLSENCFDVMVMRRWEPLLQSALNTGLIVVDMTACRDMAEFEGERNVLIPLADRLNVPVMYLVSEELMSWASGRLLQEELMVWPPRSKETLLYQVQRAIRVHSMSASPSGDLTDVSLNKYKDLWIDRDKMIVQRGQTPIHLTKTEYSLFILLMDSEGAVRTREELMSEIWDTDFLGGSNVVDVHIKSLRKKLNDNAGSPRYIATVRGVGYRLAD</sequence>